<dbReference type="InParanoid" id="A0A0C2X3N0"/>
<evidence type="ECO:0000313" key="1">
    <source>
        <dbReference type="EMBL" id="KIL68782.1"/>
    </source>
</evidence>
<protein>
    <submittedName>
        <fullName evidence="1">Uncharacterized protein</fullName>
    </submittedName>
</protein>
<name>A0A0C2X3N0_AMAMK</name>
<accession>A0A0C2X3N0</accession>
<dbReference type="EMBL" id="KN818227">
    <property type="protein sequence ID" value="KIL68782.1"/>
    <property type="molecule type" value="Genomic_DNA"/>
</dbReference>
<proteinExistence type="predicted"/>
<dbReference type="Proteomes" id="UP000054549">
    <property type="component" value="Unassembled WGS sequence"/>
</dbReference>
<gene>
    <name evidence="1" type="ORF">M378DRAFT_157920</name>
</gene>
<keyword evidence="2" id="KW-1185">Reference proteome</keyword>
<feature type="non-terminal residue" evidence="1">
    <location>
        <position position="61"/>
    </location>
</feature>
<evidence type="ECO:0000313" key="2">
    <source>
        <dbReference type="Proteomes" id="UP000054549"/>
    </source>
</evidence>
<dbReference type="AlphaFoldDB" id="A0A0C2X3N0"/>
<sequence>MPCPTRNDFRHSLQVPGYVPTLHRFIPESGRDKRPLKMEAKKGKMNRIRSFRIGLTVRLFF</sequence>
<reference evidence="1 2" key="1">
    <citation type="submission" date="2014-04" db="EMBL/GenBank/DDBJ databases">
        <title>Evolutionary Origins and Diversification of the Mycorrhizal Mutualists.</title>
        <authorList>
            <consortium name="DOE Joint Genome Institute"/>
            <consortium name="Mycorrhizal Genomics Consortium"/>
            <person name="Kohler A."/>
            <person name="Kuo A."/>
            <person name="Nagy L.G."/>
            <person name="Floudas D."/>
            <person name="Copeland A."/>
            <person name="Barry K.W."/>
            <person name="Cichocki N."/>
            <person name="Veneault-Fourrey C."/>
            <person name="LaButti K."/>
            <person name="Lindquist E.A."/>
            <person name="Lipzen A."/>
            <person name="Lundell T."/>
            <person name="Morin E."/>
            <person name="Murat C."/>
            <person name="Riley R."/>
            <person name="Ohm R."/>
            <person name="Sun H."/>
            <person name="Tunlid A."/>
            <person name="Henrissat B."/>
            <person name="Grigoriev I.V."/>
            <person name="Hibbett D.S."/>
            <person name="Martin F."/>
        </authorList>
    </citation>
    <scope>NUCLEOTIDE SEQUENCE [LARGE SCALE GENOMIC DNA]</scope>
    <source>
        <strain evidence="1 2">Koide BX008</strain>
    </source>
</reference>
<organism evidence="1 2">
    <name type="scientific">Amanita muscaria (strain Koide BX008)</name>
    <dbReference type="NCBI Taxonomy" id="946122"/>
    <lineage>
        <taxon>Eukaryota</taxon>
        <taxon>Fungi</taxon>
        <taxon>Dikarya</taxon>
        <taxon>Basidiomycota</taxon>
        <taxon>Agaricomycotina</taxon>
        <taxon>Agaricomycetes</taxon>
        <taxon>Agaricomycetidae</taxon>
        <taxon>Agaricales</taxon>
        <taxon>Pluteineae</taxon>
        <taxon>Amanitaceae</taxon>
        <taxon>Amanita</taxon>
    </lineage>
</organism>
<dbReference type="HOGENOM" id="CLU_2928834_0_0_1"/>